<dbReference type="GO" id="GO:0000028">
    <property type="term" value="P:ribosomal small subunit assembly"/>
    <property type="evidence" value="ECO:0007669"/>
    <property type="project" value="TreeGrafter"/>
</dbReference>
<evidence type="ECO:0000313" key="8">
    <source>
        <dbReference type="Proteomes" id="UP000321720"/>
    </source>
</evidence>
<sequence length="195" mass="20537">MADAPPQRLRSVLAPVVESVGLVLDDVVVRRTGGTTLVEIALDVPQDEDLDLDLDRIADATRAISAALDEHDDLVPGHYTLEVGSRGAESPLTQRRHFLRAVGRTVRVRTTSGDNISGRLVAVEQTDDDGAARDIVVVVPVTPGVKGRRPREGAPVSLELTAIADARVQVDLSGLGSDDENGGERSGAPAAGQEI</sequence>
<dbReference type="EMBL" id="BJWG01000003">
    <property type="protein sequence ID" value="GEL94330.1"/>
    <property type="molecule type" value="Genomic_DNA"/>
</dbReference>
<comment type="function">
    <text evidence="3">Required for maturation of 30S ribosomal subunits.</text>
</comment>
<reference evidence="7 8" key="1">
    <citation type="submission" date="2019-07" db="EMBL/GenBank/DDBJ databases">
        <title>Whole genome shotgun sequence of Cellulomonas composti NBRC 100758.</title>
        <authorList>
            <person name="Hosoyama A."/>
            <person name="Uohara A."/>
            <person name="Ohji S."/>
            <person name="Ichikawa N."/>
        </authorList>
    </citation>
    <scope>NUCLEOTIDE SEQUENCE [LARGE SCALE GENOMIC DNA]</scope>
    <source>
        <strain evidence="7 8">NBRC 100758</strain>
    </source>
</reference>
<dbReference type="InterPro" id="IPR035956">
    <property type="entry name" value="RimP_N_sf"/>
</dbReference>
<dbReference type="PANTHER" id="PTHR33867:SF1">
    <property type="entry name" value="RIBOSOME MATURATION FACTOR RIMP"/>
    <property type="match status" value="1"/>
</dbReference>
<dbReference type="SUPFAM" id="SSF75420">
    <property type="entry name" value="YhbC-like, N-terminal domain"/>
    <property type="match status" value="1"/>
</dbReference>
<dbReference type="AlphaFoldDB" id="A0A511J8K8"/>
<name>A0A511J8K8_9CELL</name>
<organism evidence="7 8">
    <name type="scientific">Cellulomonas composti</name>
    <dbReference type="NCBI Taxonomy" id="266130"/>
    <lineage>
        <taxon>Bacteria</taxon>
        <taxon>Bacillati</taxon>
        <taxon>Actinomycetota</taxon>
        <taxon>Actinomycetes</taxon>
        <taxon>Micrococcales</taxon>
        <taxon>Cellulomonadaceae</taxon>
        <taxon>Cellulomonas</taxon>
    </lineage>
</organism>
<dbReference type="InterPro" id="IPR028989">
    <property type="entry name" value="RimP_N"/>
</dbReference>
<dbReference type="RefSeq" id="WP_146841937.1">
    <property type="nucleotide sequence ID" value="NZ_BJWG01000003.1"/>
</dbReference>
<evidence type="ECO:0000256" key="2">
    <source>
        <dbReference type="ARBA" id="ARBA00022517"/>
    </source>
</evidence>
<comment type="caution">
    <text evidence="7">The sequence shown here is derived from an EMBL/GenBank/DDBJ whole genome shotgun (WGS) entry which is preliminary data.</text>
</comment>
<evidence type="ECO:0000259" key="6">
    <source>
        <dbReference type="Pfam" id="PF17384"/>
    </source>
</evidence>
<accession>A0A511J8K8</accession>
<dbReference type="Pfam" id="PF17384">
    <property type="entry name" value="DUF150_C"/>
    <property type="match status" value="1"/>
</dbReference>
<feature type="domain" description="Ribosome maturation factor RimP N-terminal" evidence="5">
    <location>
        <begin position="13"/>
        <end position="89"/>
    </location>
</feature>
<dbReference type="Gene3D" id="3.30.300.70">
    <property type="entry name" value="RimP-like superfamily, N-terminal"/>
    <property type="match status" value="1"/>
</dbReference>
<dbReference type="Pfam" id="PF02576">
    <property type="entry name" value="RimP_N"/>
    <property type="match status" value="1"/>
</dbReference>
<comment type="similarity">
    <text evidence="3">Belongs to the RimP family.</text>
</comment>
<dbReference type="PANTHER" id="PTHR33867">
    <property type="entry name" value="RIBOSOME MATURATION FACTOR RIMP"/>
    <property type="match status" value="1"/>
</dbReference>
<dbReference type="HAMAP" id="MF_01077">
    <property type="entry name" value="RimP"/>
    <property type="match status" value="1"/>
</dbReference>
<comment type="subcellular location">
    <subcellularLocation>
        <location evidence="3">Cytoplasm</location>
    </subcellularLocation>
</comment>
<keyword evidence="1 3" id="KW-0963">Cytoplasm</keyword>
<dbReference type="InterPro" id="IPR003728">
    <property type="entry name" value="Ribosome_maturation_RimP"/>
</dbReference>
<evidence type="ECO:0000259" key="5">
    <source>
        <dbReference type="Pfam" id="PF02576"/>
    </source>
</evidence>
<dbReference type="GO" id="GO:0005829">
    <property type="term" value="C:cytosol"/>
    <property type="evidence" value="ECO:0007669"/>
    <property type="project" value="TreeGrafter"/>
</dbReference>
<evidence type="ECO:0000256" key="3">
    <source>
        <dbReference type="HAMAP-Rule" id="MF_01077"/>
    </source>
</evidence>
<dbReference type="OrthoDB" id="9805006at2"/>
<keyword evidence="8" id="KW-1185">Reference proteome</keyword>
<dbReference type="GO" id="GO:0006412">
    <property type="term" value="P:translation"/>
    <property type="evidence" value="ECO:0007669"/>
    <property type="project" value="TreeGrafter"/>
</dbReference>
<gene>
    <name evidence="3 7" type="primary">rimP</name>
    <name evidence="7" type="ORF">CCO02nite_09880</name>
</gene>
<keyword evidence="2 3" id="KW-0690">Ribosome biogenesis</keyword>
<evidence type="ECO:0000256" key="1">
    <source>
        <dbReference type="ARBA" id="ARBA00022490"/>
    </source>
</evidence>
<evidence type="ECO:0000313" key="7">
    <source>
        <dbReference type="EMBL" id="GEL94330.1"/>
    </source>
</evidence>
<dbReference type="InterPro" id="IPR028998">
    <property type="entry name" value="RimP_C"/>
</dbReference>
<evidence type="ECO:0000256" key="4">
    <source>
        <dbReference type="SAM" id="MobiDB-lite"/>
    </source>
</evidence>
<feature type="domain" description="Ribosome maturation factor RimP C-terminal" evidence="6">
    <location>
        <begin position="92"/>
        <end position="170"/>
    </location>
</feature>
<proteinExistence type="inferred from homology"/>
<dbReference type="Proteomes" id="UP000321720">
    <property type="component" value="Unassembled WGS sequence"/>
</dbReference>
<protein>
    <recommendedName>
        <fullName evidence="3">Ribosome maturation factor RimP</fullName>
    </recommendedName>
</protein>
<feature type="region of interest" description="Disordered" evidence="4">
    <location>
        <begin position="173"/>
        <end position="195"/>
    </location>
</feature>